<dbReference type="PANTHER" id="PTHR34301:SF8">
    <property type="entry name" value="ATPASE DOMAIN-CONTAINING PROTEIN"/>
    <property type="match status" value="1"/>
</dbReference>
<dbReference type="SUPFAM" id="SSF52540">
    <property type="entry name" value="P-loop containing nucleoside triphosphate hydrolases"/>
    <property type="match status" value="1"/>
</dbReference>
<protein>
    <submittedName>
        <fullName evidence="2">AAA family ATPase</fullName>
    </submittedName>
</protein>
<reference evidence="2 3" key="1">
    <citation type="submission" date="2023-03" db="EMBL/GenBank/DDBJ databases">
        <title>NovoSphingobium album sp. nov. isolated from polycyclic aromatic hydrocarbons- and heavy-metal polluted soil.</title>
        <authorList>
            <person name="Liu Z."/>
            <person name="Wang K."/>
        </authorList>
    </citation>
    <scope>NUCLEOTIDE SEQUENCE [LARGE SCALE GENOMIC DNA]</scope>
    <source>
        <strain evidence="2 3">H3SJ31-1</strain>
    </source>
</reference>
<evidence type="ECO:0000313" key="2">
    <source>
        <dbReference type="EMBL" id="MDE8650135.1"/>
    </source>
</evidence>
<evidence type="ECO:0000259" key="1">
    <source>
        <dbReference type="SMART" id="SM00382"/>
    </source>
</evidence>
<organism evidence="2 3">
    <name type="scientific">Novosphingobium album</name>
    <name type="common">ex Liu et al. 2023</name>
    <dbReference type="NCBI Taxonomy" id="3031130"/>
    <lineage>
        <taxon>Bacteria</taxon>
        <taxon>Pseudomonadati</taxon>
        <taxon>Pseudomonadota</taxon>
        <taxon>Alphaproteobacteria</taxon>
        <taxon>Sphingomonadales</taxon>
        <taxon>Sphingomonadaceae</taxon>
        <taxon>Novosphingobium</taxon>
    </lineage>
</organism>
<dbReference type="InterPro" id="IPR003593">
    <property type="entry name" value="AAA+_ATPase"/>
</dbReference>
<name>A0ABT5WJB6_9SPHN</name>
<dbReference type="SMART" id="SM00382">
    <property type="entry name" value="AAA"/>
    <property type="match status" value="1"/>
</dbReference>
<evidence type="ECO:0000313" key="3">
    <source>
        <dbReference type="Proteomes" id="UP001216253"/>
    </source>
</evidence>
<dbReference type="Proteomes" id="UP001216253">
    <property type="component" value="Unassembled WGS sequence"/>
</dbReference>
<dbReference type="Gene3D" id="3.40.50.300">
    <property type="entry name" value="P-loop containing nucleotide triphosphate hydrolases"/>
    <property type="match status" value="1"/>
</dbReference>
<comment type="caution">
    <text evidence="2">The sequence shown here is derived from an EMBL/GenBank/DDBJ whole genome shotgun (WGS) entry which is preliminary data.</text>
</comment>
<dbReference type="EMBL" id="JARESE010000001">
    <property type="protein sequence ID" value="MDE8650135.1"/>
    <property type="molecule type" value="Genomic_DNA"/>
</dbReference>
<sequence length="433" mass="49463">MTDSLKAFISLRMASRFSGPGKPRTADDWLHLEWDLANLFSGAPVNEEDLFAGRSTEVKRILEAVVERSRHVILYGERGVGKTSLSNIFWRRYNTMLKSMLVARVQADPSDNFTSLWNKAIDELASTARQSDRYDLTPLDTNTSMDNPDIVRRELQKCRADATPIIIIDEYDKLSDGNARLLTANVIKYLYDYSANVTIILVGVAEDIVSLIEDHQSIDRAISQIKLNRMSDFELNEVIDKRLSKTVMKISGDARWTIVTLSRGLPYFTQMLGKYSAVQAAKRRSLKIDVEDVEAAMDTFIVDSEEKMQEAYRKATESNQKDNFFKQVLLACALAKTDQFGFFTPTDVIQPYSAIVGKKKTHAHFQRHLTEFISETRGKILIRRGGERQYRFRFSDPMMQPFVIIRGIQERLIDPQSRKRLLEQEQPGLPIGS</sequence>
<dbReference type="InterPro" id="IPR027417">
    <property type="entry name" value="P-loop_NTPase"/>
</dbReference>
<accession>A0ABT5WJB6</accession>
<feature type="domain" description="AAA+ ATPase" evidence="1">
    <location>
        <begin position="68"/>
        <end position="231"/>
    </location>
</feature>
<dbReference type="Pfam" id="PF13401">
    <property type="entry name" value="AAA_22"/>
    <property type="match status" value="1"/>
</dbReference>
<keyword evidence="3" id="KW-1185">Reference proteome</keyword>
<proteinExistence type="predicted"/>
<gene>
    <name evidence="2" type="ORF">PYV00_00205</name>
</gene>
<dbReference type="PANTHER" id="PTHR34301">
    <property type="entry name" value="DNA-BINDING PROTEIN-RELATED"/>
    <property type="match status" value="1"/>
</dbReference>
<dbReference type="InterPro" id="IPR049945">
    <property type="entry name" value="AAA_22"/>
</dbReference>